<evidence type="ECO:0000256" key="1">
    <source>
        <dbReference type="ARBA" id="ARBA00004167"/>
    </source>
</evidence>
<keyword evidence="6 13" id="KW-0812">Transmembrane</keyword>
<evidence type="ECO:0000256" key="12">
    <source>
        <dbReference type="ARBA" id="ARBA00023316"/>
    </source>
</evidence>
<evidence type="ECO:0000256" key="4">
    <source>
        <dbReference type="ARBA" id="ARBA00022519"/>
    </source>
</evidence>
<evidence type="ECO:0000256" key="13">
    <source>
        <dbReference type="SAM" id="Phobius"/>
    </source>
</evidence>
<dbReference type="PANTHER" id="PTHR30627:SF2">
    <property type="entry name" value="PEPTIDOGLYCAN D,D-TRANSPEPTIDASE MRDA"/>
    <property type="match status" value="1"/>
</dbReference>
<evidence type="ECO:0000256" key="6">
    <source>
        <dbReference type="ARBA" id="ARBA00022692"/>
    </source>
</evidence>
<dbReference type="GO" id="GO:0005886">
    <property type="term" value="C:plasma membrane"/>
    <property type="evidence" value="ECO:0007669"/>
    <property type="project" value="UniProtKB-SubCell"/>
</dbReference>
<dbReference type="NCBIfam" id="TIGR03423">
    <property type="entry name" value="pbp2_mrdA"/>
    <property type="match status" value="1"/>
</dbReference>
<keyword evidence="12" id="KW-0961">Cell wall biogenesis/degradation</keyword>
<dbReference type="InterPro" id="IPR001460">
    <property type="entry name" value="PCN-bd_Tpept"/>
</dbReference>
<feature type="domain" description="Penicillin-binding protein transpeptidase" evidence="14">
    <location>
        <begin position="353"/>
        <end position="679"/>
    </location>
</feature>
<dbReference type="SUPFAM" id="SSF56519">
    <property type="entry name" value="Penicillin binding protein dimerisation domain"/>
    <property type="match status" value="1"/>
</dbReference>
<evidence type="ECO:0000313" key="16">
    <source>
        <dbReference type="EMBL" id="OIO08221.1"/>
    </source>
</evidence>
<dbReference type="GO" id="GO:0009002">
    <property type="term" value="F:serine-type D-Ala-D-Ala carboxypeptidase activity"/>
    <property type="evidence" value="ECO:0007669"/>
    <property type="project" value="InterPro"/>
</dbReference>
<name>A0A1J4TBN4_9BACT</name>
<gene>
    <name evidence="16" type="ORF">AUJ35_00675</name>
</gene>
<evidence type="ECO:0000256" key="11">
    <source>
        <dbReference type="ARBA" id="ARBA00023136"/>
    </source>
</evidence>
<evidence type="ECO:0000256" key="10">
    <source>
        <dbReference type="ARBA" id="ARBA00022989"/>
    </source>
</evidence>
<dbReference type="GO" id="GO:0071972">
    <property type="term" value="F:peptidoglycan L,D-transpeptidase activity"/>
    <property type="evidence" value="ECO:0007669"/>
    <property type="project" value="TreeGrafter"/>
</dbReference>
<dbReference type="InterPro" id="IPR012338">
    <property type="entry name" value="Beta-lactam/transpept-like"/>
</dbReference>
<organism evidence="16 17">
    <name type="scientific">Candidatus Falkowbacteria bacterium CG1_02_41_21</name>
    <dbReference type="NCBI Taxonomy" id="1805147"/>
    <lineage>
        <taxon>Bacteria</taxon>
        <taxon>Candidatus Falkowiibacteriota</taxon>
    </lineage>
</organism>
<evidence type="ECO:0000256" key="8">
    <source>
        <dbReference type="ARBA" id="ARBA00022960"/>
    </source>
</evidence>
<proteinExistence type="predicted"/>
<reference evidence="16 17" key="1">
    <citation type="journal article" date="2016" name="Environ. Microbiol.">
        <title>Genomic resolution of a cold subsurface aquifer community provides metabolic insights for novel microbes adapted to high CO concentrations.</title>
        <authorList>
            <person name="Probst A.J."/>
            <person name="Castelle C.J."/>
            <person name="Singh A."/>
            <person name="Brown C.T."/>
            <person name="Anantharaman K."/>
            <person name="Sharon I."/>
            <person name="Hug L.A."/>
            <person name="Burstein D."/>
            <person name="Emerson J.B."/>
            <person name="Thomas B.C."/>
            <person name="Banfield J.F."/>
        </authorList>
    </citation>
    <scope>NUCLEOTIDE SEQUENCE [LARGE SCALE GENOMIC DNA]</scope>
    <source>
        <strain evidence="16">CG1_02_41_21</strain>
    </source>
</reference>
<keyword evidence="7" id="KW-0378">Hydrolase</keyword>
<comment type="subcellular location">
    <subcellularLocation>
        <location evidence="2">Cell membrane</location>
    </subcellularLocation>
    <subcellularLocation>
        <location evidence="1">Membrane</location>
        <topology evidence="1">Single-pass membrane protein</topology>
    </subcellularLocation>
</comment>
<keyword evidence="4" id="KW-0997">Cell inner membrane</keyword>
<dbReference type="GO" id="GO:0009252">
    <property type="term" value="P:peptidoglycan biosynthetic process"/>
    <property type="evidence" value="ECO:0007669"/>
    <property type="project" value="UniProtKB-KW"/>
</dbReference>
<feature type="transmembrane region" description="Helical" evidence="13">
    <location>
        <begin position="63"/>
        <end position="83"/>
    </location>
</feature>
<dbReference type="Gene3D" id="3.90.1310.10">
    <property type="entry name" value="Penicillin-binding protein 2a (Domain 2)"/>
    <property type="match status" value="1"/>
</dbReference>
<dbReference type="InterPro" id="IPR005311">
    <property type="entry name" value="PBP_dimer"/>
</dbReference>
<evidence type="ECO:0000256" key="2">
    <source>
        <dbReference type="ARBA" id="ARBA00004236"/>
    </source>
</evidence>
<evidence type="ECO:0000256" key="5">
    <source>
        <dbReference type="ARBA" id="ARBA00022670"/>
    </source>
</evidence>
<dbReference type="GO" id="GO:0008658">
    <property type="term" value="F:penicillin binding"/>
    <property type="evidence" value="ECO:0007669"/>
    <property type="project" value="InterPro"/>
</dbReference>
<dbReference type="Pfam" id="PF00905">
    <property type="entry name" value="Transpeptidase"/>
    <property type="match status" value="1"/>
</dbReference>
<keyword evidence="8" id="KW-0133">Cell shape</keyword>
<evidence type="ECO:0000313" key="17">
    <source>
        <dbReference type="Proteomes" id="UP000182860"/>
    </source>
</evidence>
<dbReference type="InterPro" id="IPR050515">
    <property type="entry name" value="Beta-lactam/transpept"/>
</dbReference>
<protein>
    <submittedName>
        <fullName evidence="16">Penicillin-binding protein 2</fullName>
    </submittedName>
</protein>
<keyword evidence="9" id="KW-0573">Peptidoglycan synthesis</keyword>
<dbReference type="GO" id="GO:0008360">
    <property type="term" value="P:regulation of cell shape"/>
    <property type="evidence" value="ECO:0007669"/>
    <property type="project" value="UniProtKB-KW"/>
</dbReference>
<dbReference type="Proteomes" id="UP000182860">
    <property type="component" value="Unassembled WGS sequence"/>
</dbReference>
<dbReference type="FunFam" id="3.40.710.10:FF:000024">
    <property type="entry name" value="Penicillin-binding protein 2"/>
    <property type="match status" value="1"/>
</dbReference>
<accession>A0A1J4TBN4</accession>
<dbReference type="GO" id="GO:0071555">
    <property type="term" value="P:cell wall organization"/>
    <property type="evidence" value="ECO:0007669"/>
    <property type="project" value="UniProtKB-KW"/>
</dbReference>
<dbReference type="Gene3D" id="3.40.710.10">
    <property type="entry name" value="DD-peptidase/beta-lactamase superfamily"/>
    <property type="match status" value="1"/>
</dbReference>
<keyword evidence="11 13" id="KW-0472">Membrane</keyword>
<dbReference type="AlphaFoldDB" id="A0A1J4TBN4"/>
<evidence type="ECO:0000259" key="15">
    <source>
        <dbReference type="Pfam" id="PF03717"/>
    </source>
</evidence>
<evidence type="ECO:0000259" key="14">
    <source>
        <dbReference type="Pfam" id="PF00905"/>
    </source>
</evidence>
<evidence type="ECO:0000256" key="3">
    <source>
        <dbReference type="ARBA" id="ARBA00022475"/>
    </source>
</evidence>
<dbReference type="PANTHER" id="PTHR30627">
    <property type="entry name" value="PEPTIDOGLYCAN D,D-TRANSPEPTIDASE"/>
    <property type="match status" value="1"/>
</dbReference>
<keyword evidence="5" id="KW-0645">Protease</keyword>
<evidence type="ECO:0000256" key="9">
    <source>
        <dbReference type="ARBA" id="ARBA00022984"/>
    </source>
</evidence>
<keyword evidence="10 13" id="KW-1133">Transmembrane helix</keyword>
<dbReference type="Pfam" id="PF03717">
    <property type="entry name" value="PBP_dimer"/>
    <property type="match status" value="1"/>
</dbReference>
<feature type="domain" description="Penicillin-binding protein dimerisation" evidence="15">
    <location>
        <begin position="106"/>
        <end position="310"/>
    </location>
</feature>
<comment type="caution">
    <text evidence="16">The sequence shown here is derived from an EMBL/GenBank/DDBJ whole genome shotgun (WGS) entry which is preliminary data.</text>
</comment>
<keyword evidence="3" id="KW-1003">Cell membrane</keyword>
<sequence>MNQQDYLLTKRKRGQNPFVIREGKFRQASLEDSFYHLDWAEESFLSGNNDKEMMRRTFDLSKLKYITGLLLLALIILLSRVFWLQIVRGEYYYSMAEGNRLKVVSIEPKRGIIFDSKNRPLVTNEANFILYLIPNDLPHNELERDNALRRISSILDQGTADSKALVGQMELISDSSSFYDLKNQVEKIKINSLEAYQPLFIVDNLEYQTALKLYLEADRTPGVFISNKIRRNYVTAATSTVDMRPLGASSLAHVLGYTGKINEQELAQENNEYSLIDYLGKTGIEYSYEAELKGQKGNKNIEVDALGKEKKIVSQTAPEDGHNLVLGIDYDLQKKVEDIVKTSLGKLGLKKASVVIMDPRTGEILSLVSWPAYDNNLFARGVTVSEYNSFLTNPSRPLFNRVISGEFPAGSTFKPVMAAAALQEKIINANTSFMSTGRLRVGEWFFPDWKAGGHGLTNVKKALADSVNTFFYYVGGGFGDFKGLGIDKIVKYAALFGLDKVTGIDLPNEASGFLPSQKWKEDTKNEVWYIGDTYHASIGQGDITVTPLQVANYTAAIANGGTLYEPHVVTKILDHNNNLITKIKPQVVRSNFISPENIKIVQEGMRQTITAGSGRSLNSLPVEVAGKTGTAQWSSTQATHAWFTGFAPYDQPEIAITVLVEAGGEGSTVAVPIVKEILQYYFGDSKKIN</sequence>
<dbReference type="SUPFAM" id="SSF56601">
    <property type="entry name" value="beta-lactamase/transpeptidase-like"/>
    <property type="match status" value="1"/>
</dbReference>
<dbReference type="EMBL" id="MNUV01000012">
    <property type="protein sequence ID" value="OIO08221.1"/>
    <property type="molecule type" value="Genomic_DNA"/>
</dbReference>
<dbReference type="InterPro" id="IPR017790">
    <property type="entry name" value="Penicillin-binding_protein_2"/>
</dbReference>
<dbReference type="InterPro" id="IPR036138">
    <property type="entry name" value="PBP_dimer_sf"/>
</dbReference>
<dbReference type="GO" id="GO:0006508">
    <property type="term" value="P:proteolysis"/>
    <property type="evidence" value="ECO:0007669"/>
    <property type="project" value="UniProtKB-KW"/>
</dbReference>
<evidence type="ECO:0000256" key="7">
    <source>
        <dbReference type="ARBA" id="ARBA00022801"/>
    </source>
</evidence>